<dbReference type="AlphaFoldDB" id="A0A6J2KJ23"/>
<dbReference type="PROSITE" id="PS50005">
    <property type="entry name" value="TPR"/>
    <property type="match status" value="1"/>
</dbReference>
<evidence type="ECO:0000313" key="4">
    <source>
        <dbReference type="Proteomes" id="UP000504629"/>
    </source>
</evidence>
<dbReference type="GeneID" id="114252028"/>
<dbReference type="Proteomes" id="UP000504629">
    <property type="component" value="Unplaced"/>
</dbReference>
<dbReference type="RefSeq" id="XP_028042341.1">
    <property type="nucleotide sequence ID" value="XM_028186540.1"/>
</dbReference>
<dbReference type="InterPro" id="IPR038645">
    <property type="entry name" value="TTC5_OB_sf"/>
</dbReference>
<organism evidence="4 5">
    <name type="scientific">Bombyx mandarina</name>
    <name type="common">Wild silk moth</name>
    <name type="synonym">Wild silkworm</name>
    <dbReference type="NCBI Taxonomy" id="7092"/>
    <lineage>
        <taxon>Eukaryota</taxon>
        <taxon>Metazoa</taxon>
        <taxon>Ecdysozoa</taxon>
        <taxon>Arthropoda</taxon>
        <taxon>Hexapoda</taxon>
        <taxon>Insecta</taxon>
        <taxon>Pterygota</taxon>
        <taxon>Neoptera</taxon>
        <taxon>Endopterygota</taxon>
        <taxon>Lepidoptera</taxon>
        <taxon>Glossata</taxon>
        <taxon>Ditrysia</taxon>
        <taxon>Bombycoidea</taxon>
        <taxon>Bombycidae</taxon>
        <taxon>Bombycinae</taxon>
        <taxon>Bombyx</taxon>
    </lineage>
</organism>
<sequence length="449" mass="50949">MSESEVEADIIENVAEVLDNLSKELEELYRFRNLFFENQPISMAAEKNKQVEEKKNLLLEKFESIDDAQIPSALRAQFLYLKGRCYNISPTYDARATHCLSKAVKWNPHMVDAWNELGECYWKNMNVKEAKASFEAALKHERNRLSLRCLSIILRQEGGDRKRPDSTNAIGTSVELAKEAVSQDTKDGISWTVLGNALLCQFFMVSQDPAILKLCMTAYRQAWADPVAKGQPDLYYNKAIALKYDEIYDEALENFEYACRLDPPWEPPQLELQKLKQYLNETNELVRTKGKIKVKKLTQMVQSIDEKMLGIYSPEGLHTFGGRRNVTLELCRLEDLHEGLNEGKVILGRVVGSIHNENAVPFSFAIVGQGMQCACVTVYNWASGRGAIIGDCVTIPEPVLTLHKHASELASYEFKSIRVNNPTLLLVNGRRVGREQYASTRVTSTYELH</sequence>
<feature type="coiled-coil region" evidence="2">
    <location>
        <begin position="11"/>
        <end position="61"/>
    </location>
</feature>
<feature type="repeat" description="TPR" evidence="1">
    <location>
        <begin position="111"/>
        <end position="144"/>
    </location>
</feature>
<protein>
    <submittedName>
        <fullName evidence="5">Tetratricopeptide repeat protein 5-like</fullName>
    </submittedName>
</protein>
<evidence type="ECO:0000259" key="3">
    <source>
        <dbReference type="Pfam" id="PF16669"/>
    </source>
</evidence>
<dbReference type="SUPFAM" id="SSF48452">
    <property type="entry name" value="TPR-like"/>
    <property type="match status" value="1"/>
</dbReference>
<gene>
    <name evidence="5" type="primary">LOC114252028</name>
</gene>
<evidence type="ECO:0000313" key="5">
    <source>
        <dbReference type="RefSeq" id="XP_028042341.1"/>
    </source>
</evidence>
<name>A0A6J2KJ23_BOMMA</name>
<keyword evidence="2" id="KW-0175">Coiled coil</keyword>
<dbReference type="InterPro" id="IPR011990">
    <property type="entry name" value="TPR-like_helical_dom_sf"/>
</dbReference>
<accession>A0A6J2KJ23</accession>
<evidence type="ECO:0000256" key="1">
    <source>
        <dbReference type="PROSITE-ProRule" id="PRU00339"/>
    </source>
</evidence>
<dbReference type="InterPro" id="IPR032076">
    <property type="entry name" value="TTC5_OB"/>
</dbReference>
<dbReference type="Gene3D" id="2.40.50.550">
    <property type="match status" value="1"/>
</dbReference>
<feature type="domain" description="Tetratricopeptide repeat protein 5 OB fold" evidence="3">
    <location>
        <begin position="328"/>
        <end position="439"/>
    </location>
</feature>
<dbReference type="Gene3D" id="1.25.40.10">
    <property type="entry name" value="Tetratricopeptide repeat domain"/>
    <property type="match status" value="1"/>
</dbReference>
<dbReference type="KEGG" id="bman:114252028"/>
<dbReference type="Pfam" id="PF16669">
    <property type="entry name" value="TTC5_OB"/>
    <property type="match status" value="1"/>
</dbReference>
<dbReference type="SMART" id="SM00028">
    <property type="entry name" value="TPR"/>
    <property type="match status" value="2"/>
</dbReference>
<dbReference type="InterPro" id="IPR019734">
    <property type="entry name" value="TPR_rpt"/>
</dbReference>
<keyword evidence="4" id="KW-1185">Reference proteome</keyword>
<evidence type="ECO:0000256" key="2">
    <source>
        <dbReference type="SAM" id="Coils"/>
    </source>
</evidence>
<keyword evidence="1" id="KW-0802">TPR repeat</keyword>
<dbReference type="OrthoDB" id="423589at2759"/>
<dbReference type="Pfam" id="PF13181">
    <property type="entry name" value="TPR_8"/>
    <property type="match status" value="1"/>
</dbReference>
<reference evidence="5" key="1">
    <citation type="submission" date="2025-08" db="UniProtKB">
        <authorList>
            <consortium name="RefSeq"/>
        </authorList>
    </citation>
    <scope>IDENTIFICATION</scope>
    <source>
        <tissue evidence="5">Silk gland</tissue>
    </source>
</reference>
<proteinExistence type="predicted"/>